<feature type="transmembrane region" description="Helical" evidence="1">
    <location>
        <begin position="408"/>
        <end position="431"/>
    </location>
</feature>
<gene>
    <name evidence="2" type="ORF">PAUS00366_LOCUS11161</name>
</gene>
<dbReference type="AlphaFoldDB" id="A0A7S4EK70"/>
<organism evidence="2">
    <name type="scientific">Pseudo-nitzschia australis</name>
    <dbReference type="NCBI Taxonomy" id="44445"/>
    <lineage>
        <taxon>Eukaryota</taxon>
        <taxon>Sar</taxon>
        <taxon>Stramenopiles</taxon>
        <taxon>Ochrophyta</taxon>
        <taxon>Bacillariophyta</taxon>
        <taxon>Bacillariophyceae</taxon>
        <taxon>Bacillariophycidae</taxon>
        <taxon>Bacillariales</taxon>
        <taxon>Bacillariaceae</taxon>
        <taxon>Pseudo-nitzschia</taxon>
    </lineage>
</organism>
<feature type="transmembrane region" description="Helical" evidence="1">
    <location>
        <begin position="271"/>
        <end position="294"/>
    </location>
</feature>
<keyword evidence="1" id="KW-0472">Membrane</keyword>
<reference evidence="2" key="1">
    <citation type="submission" date="2021-01" db="EMBL/GenBank/DDBJ databases">
        <authorList>
            <person name="Corre E."/>
            <person name="Pelletier E."/>
            <person name="Niang G."/>
            <person name="Scheremetjew M."/>
            <person name="Finn R."/>
            <person name="Kale V."/>
            <person name="Holt S."/>
            <person name="Cochrane G."/>
            <person name="Meng A."/>
            <person name="Brown T."/>
            <person name="Cohen L."/>
        </authorList>
    </citation>
    <scope>NUCLEOTIDE SEQUENCE</scope>
    <source>
        <strain evidence="2">10249 10 AB</strain>
    </source>
</reference>
<feature type="transmembrane region" description="Helical" evidence="1">
    <location>
        <begin position="172"/>
        <end position="194"/>
    </location>
</feature>
<keyword evidence="1" id="KW-1133">Transmembrane helix</keyword>
<feature type="transmembrane region" description="Helical" evidence="1">
    <location>
        <begin position="443"/>
        <end position="476"/>
    </location>
</feature>
<name>A0A7S4EK70_9STRA</name>
<sequence>MDGETFILDPDFSVIFGCRSSLSLIGLATGMVGYWLMERKWDNEGTAALGKPGQTVNNETEDGSSALYINMHDPNIVVGQSVDYNGARDIVRVDTDDGDDKRYHPGQAATQNTESVLSAEAAQYYGSPEVFWAHISMAFSLPRMMLTGLGLWNLSFFLDPSIGGLRFYANTWNVSCFILSALFGPILAYPMRTVTLERDLEQKKKIMLAFVVCSIFFCIVAIADPMVNAPWYFNIFGILFILTSYPVFIASRKMGYTWFLEGKPKTTSNIMIQNMGPMLLILGVFLLWVGTNAVSMADLNQSYVPFWTTNTRGWFAFIAGMFLIVPGQLAMDLAFDQGSKPVVPGFKDTYVYKLNGDTFAALAQEHLSQFDLVWIARWLETPLLGSIGWFLMGICSFMPFGVKEPTFQKFLTMFICFAVPPVHYVLLTSAFWRSDAVEYEKWLSVYFGLMVALAIAIGISSKISFLLSLIGVALILSGQRKDFYDERKRGTLWLTASPPTMNPNPQVFGLGQPLYIIGWIMLCAAMSIPM</sequence>
<accession>A0A7S4EK70</accession>
<feature type="transmembrane region" description="Helical" evidence="1">
    <location>
        <begin position="206"/>
        <end position="223"/>
    </location>
</feature>
<keyword evidence="1" id="KW-0812">Transmembrane</keyword>
<feature type="transmembrane region" description="Helical" evidence="1">
    <location>
        <begin position="507"/>
        <end position="528"/>
    </location>
</feature>
<evidence type="ECO:0000256" key="1">
    <source>
        <dbReference type="SAM" id="Phobius"/>
    </source>
</evidence>
<protein>
    <submittedName>
        <fullName evidence="2">Uncharacterized protein</fullName>
    </submittedName>
</protein>
<evidence type="ECO:0000313" key="2">
    <source>
        <dbReference type="EMBL" id="CAE0718407.1"/>
    </source>
</evidence>
<dbReference type="EMBL" id="HBIX01015363">
    <property type="protein sequence ID" value="CAE0718407.1"/>
    <property type="molecule type" value="Transcribed_RNA"/>
</dbReference>
<proteinExistence type="predicted"/>
<feature type="transmembrane region" description="Helical" evidence="1">
    <location>
        <begin position="383"/>
        <end position="402"/>
    </location>
</feature>
<feature type="transmembrane region" description="Helical" evidence="1">
    <location>
        <begin position="314"/>
        <end position="335"/>
    </location>
</feature>
<feature type="transmembrane region" description="Helical" evidence="1">
    <location>
        <begin position="12"/>
        <end position="36"/>
    </location>
</feature>
<feature type="transmembrane region" description="Helical" evidence="1">
    <location>
        <begin position="229"/>
        <end position="250"/>
    </location>
</feature>